<dbReference type="SUPFAM" id="SSF54495">
    <property type="entry name" value="UBC-like"/>
    <property type="match status" value="1"/>
</dbReference>
<dbReference type="OrthoDB" id="47801at2759"/>
<dbReference type="PANTHER" id="PTHR46116:SF41">
    <property type="entry name" value="UBIQUITIN-CONJUGATING ENZYME E2 25-RELATED"/>
    <property type="match status" value="1"/>
</dbReference>
<sequence length="488" mass="54965">MEPPPQISNYGGNASKLGFKQFTANSSFPDSSLQKRKWSQVVTHEVIAVDEGEESDEVVVSGESVSDHKDKLPVKYSKDLHKLDILVDETAGPSTNIPYETQPSLMDLNSSDDYEFEEYDYDEADYDDDEYDDAPVDHDFNSALAAKFDDLDLPPGVEATVPWLQKQPVGDLLGKNKVVEVTGQIDVKYRAFKQFDTVREYSDHYFSNLDSIKNPMVCQKPSKDWAKRIQHEWKILEKDLPDTIYVRIYEDRMDLLRAVIVGPAGTPYHDGLFFFDIYFPPPYPNLPPMVHYRSGGLRLNPNLYACGKVCLSLLNTWSGHGCEKWSPSNSTMLQVLVSIQALVLNAKPYFNEPGYASLANTPQGEEKSLLYNEDTFILSLRTMLFSLRNPPEHFKDFVAGHFRNCGHSILLACKAYLNGVEVGSNIEKAAQKANEGRRSHSAMFKSSLNKLFDDLLMEFSVKGADCDDFLAQKVKDGAAKAEEITSQQ</sequence>
<dbReference type="FunFam" id="3.10.110.10:FF:000028">
    <property type="entry name" value="Probable ubiquitin-conjugating enzyme E2 23"/>
    <property type="match status" value="1"/>
</dbReference>
<dbReference type="Gene3D" id="3.10.110.10">
    <property type="entry name" value="Ubiquitin Conjugating Enzyme"/>
    <property type="match status" value="1"/>
</dbReference>
<evidence type="ECO:0000259" key="6">
    <source>
        <dbReference type="PROSITE" id="PS50127"/>
    </source>
</evidence>
<dbReference type="AlphaFoldDB" id="A0A6P5GIA1"/>
<dbReference type="GeneID" id="109722261"/>
<dbReference type="InterPro" id="IPR000608">
    <property type="entry name" value="UBC"/>
</dbReference>
<gene>
    <name evidence="8" type="primary">LOC109722261</name>
</gene>
<reference evidence="7" key="1">
    <citation type="journal article" date="2015" name="Nat. Genet.">
        <title>The pineapple genome and the evolution of CAM photosynthesis.</title>
        <authorList>
            <person name="Ming R."/>
            <person name="VanBuren R."/>
            <person name="Wai C.M."/>
            <person name="Tang H."/>
            <person name="Schatz M.C."/>
            <person name="Bowers J.E."/>
            <person name="Lyons E."/>
            <person name="Wang M.L."/>
            <person name="Chen J."/>
            <person name="Biggers E."/>
            <person name="Zhang J."/>
            <person name="Huang L."/>
            <person name="Zhang L."/>
            <person name="Miao W."/>
            <person name="Zhang J."/>
            <person name="Ye Z."/>
            <person name="Miao C."/>
            <person name="Lin Z."/>
            <person name="Wang H."/>
            <person name="Zhou H."/>
            <person name="Yim W.C."/>
            <person name="Priest H.D."/>
            <person name="Zheng C."/>
            <person name="Woodhouse M."/>
            <person name="Edger P.P."/>
            <person name="Guyot R."/>
            <person name="Guo H.B."/>
            <person name="Guo H."/>
            <person name="Zheng G."/>
            <person name="Singh R."/>
            <person name="Sharma A."/>
            <person name="Min X."/>
            <person name="Zheng Y."/>
            <person name="Lee H."/>
            <person name="Gurtowski J."/>
            <person name="Sedlazeck F.J."/>
            <person name="Harkess A."/>
            <person name="McKain M.R."/>
            <person name="Liao Z."/>
            <person name="Fang J."/>
            <person name="Liu J."/>
            <person name="Zhang X."/>
            <person name="Zhang Q."/>
            <person name="Hu W."/>
            <person name="Qin Y."/>
            <person name="Wang K."/>
            <person name="Chen L.Y."/>
            <person name="Shirley N."/>
            <person name="Lin Y.R."/>
            <person name="Liu L.Y."/>
            <person name="Hernandez A.G."/>
            <person name="Wright C.L."/>
            <person name="Bulone V."/>
            <person name="Tuskan G.A."/>
            <person name="Heath K."/>
            <person name="Zee F."/>
            <person name="Moore P.H."/>
            <person name="Sunkar R."/>
            <person name="Leebens-Mack J.H."/>
            <person name="Mockler T."/>
            <person name="Bennetzen J.L."/>
            <person name="Freeling M."/>
            <person name="Sankoff D."/>
            <person name="Paterson A.H."/>
            <person name="Zhu X."/>
            <person name="Yang X."/>
            <person name="Smith J.A."/>
            <person name="Cushman J.C."/>
            <person name="Paull R.E."/>
            <person name="Yu Q."/>
        </authorList>
    </citation>
    <scope>NUCLEOTIDE SEQUENCE [LARGE SCALE GENOMIC DNA]</scope>
    <source>
        <strain evidence="7">cv. F153</strain>
    </source>
</reference>
<proteinExistence type="predicted"/>
<organism evidence="7 8">
    <name type="scientific">Ananas comosus</name>
    <name type="common">Pineapple</name>
    <name type="synonym">Ananas ananas</name>
    <dbReference type="NCBI Taxonomy" id="4615"/>
    <lineage>
        <taxon>Eukaryota</taxon>
        <taxon>Viridiplantae</taxon>
        <taxon>Streptophyta</taxon>
        <taxon>Embryophyta</taxon>
        <taxon>Tracheophyta</taxon>
        <taxon>Spermatophyta</taxon>
        <taxon>Magnoliopsida</taxon>
        <taxon>Liliopsida</taxon>
        <taxon>Poales</taxon>
        <taxon>Bromeliaceae</taxon>
        <taxon>Bromelioideae</taxon>
        <taxon>Ananas</taxon>
    </lineage>
</organism>
<dbReference type="PANTHER" id="PTHR46116">
    <property type="entry name" value="(E3-INDEPENDENT) E2 UBIQUITIN-CONJUGATING ENZYME"/>
    <property type="match status" value="1"/>
</dbReference>
<keyword evidence="4" id="KW-0833">Ubl conjugation pathway</keyword>
<keyword evidence="2" id="KW-0808">Transferase</keyword>
<evidence type="ECO:0000256" key="4">
    <source>
        <dbReference type="ARBA" id="ARBA00022786"/>
    </source>
</evidence>
<dbReference type="GO" id="GO:0061631">
    <property type="term" value="F:ubiquitin conjugating enzyme activity"/>
    <property type="evidence" value="ECO:0007669"/>
    <property type="project" value="UniProtKB-EC"/>
</dbReference>
<dbReference type="InterPro" id="IPR016135">
    <property type="entry name" value="UBQ-conjugating_enzyme/RWD"/>
</dbReference>
<feature type="domain" description="UBC core" evidence="6">
    <location>
        <begin position="224"/>
        <end position="384"/>
    </location>
</feature>
<dbReference type="SMART" id="SM00212">
    <property type="entry name" value="UBCc"/>
    <property type="match status" value="1"/>
</dbReference>
<dbReference type="PROSITE" id="PS50127">
    <property type="entry name" value="UBC_2"/>
    <property type="match status" value="1"/>
</dbReference>
<accession>A0A6P5GIA1</accession>
<dbReference type="EC" id="2.3.2.23" evidence="1"/>
<dbReference type="RefSeq" id="XP_020105818.1">
    <property type="nucleotide sequence ID" value="XM_020250229.1"/>
</dbReference>
<keyword evidence="5" id="KW-0067">ATP-binding</keyword>
<evidence type="ECO:0000256" key="3">
    <source>
        <dbReference type="ARBA" id="ARBA00022741"/>
    </source>
</evidence>
<evidence type="ECO:0000313" key="7">
    <source>
        <dbReference type="Proteomes" id="UP000515123"/>
    </source>
</evidence>
<evidence type="ECO:0000256" key="5">
    <source>
        <dbReference type="ARBA" id="ARBA00022840"/>
    </source>
</evidence>
<dbReference type="Pfam" id="PF00179">
    <property type="entry name" value="UQ_con"/>
    <property type="match status" value="1"/>
</dbReference>
<evidence type="ECO:0000256" key="1">
    <source>
        <dbReference type="ARBA" id="ARBA00012486"/>
    </source>
</evidence>
<reference evidence="8" key="2">
    <citation type="submission" date="2025-08" db="UniProtKB">
        <authorList>
            <consortium name="RefSeq"/>
        </authorList>
    </citation>
    <scope>IDENTIFICATION</scope>
    <source>
        <tissue evidence="8">Leaf</tissue>
    </source>
</reference>
<keyword evidence="7" id="KW-1185">Reference proteome</keyword>
<evidence type="ECO:0000256" key="2">
    <source>
        <dbReference type="ARBA" id="ARBA00022679"/>
    </source>
</evidence>
<dbReference type="GO" id="GO:0005524">
    <property type="term" value="F:ATP binding"/>
    <property type="evidence" value="ECO:0007669"/>
    <property type="project" value="UniProtKB-KW"/>
</dbReference>
<dbReference type="CDD" id="cd23837">
    <property type="entry name" value="UBCc_UBE2O"/>
    <property type="match status" value="1"/>
</dbReference>
<evidence type="ECO:0000313" key="8">
    <source>
        <dbReference type="RefSeq" id="XP_020105818.1"/>
    </source>
</evidence>
<name>A0A6P5GIA1_ANACO</name>
<keyword evidence="3" id="KW-0547">Nucleotide-binding</keyword>
<protein>
    <recommendedName>
        <fullName evidence="1">E2 ubiquitin-conjugating enzyme</fullName>
        <ecNumber evidence="1">2.3.2.23</ecNumber>
    </recommendedName>
</protein>
<dbReference type="Proteomes" id="UP000515123">
    <property type="component" value="Linkage group 16"/>
</dbReference>